<gene>
    <name evidence="3" type="ORF">FHS94_000178</name>
</gene>
<keyword evidence="2" id="KW-1133">Transmembrane helix</keyword>
<accession>A0A7W9ESQ8</accession>
<dbReference type="Proteomes" id="UP000546200">
    <property type="component" value="Unassembled WGS sequence"/>
</dbReference>
<dbReference type="RefSeq" id="WP_184053476.1">
    <property type="nucleotide sequence ID" value="NZ_JACIJK010000001.1"/>
</dbReference>
<feature type="region of interest" description="Disordered" evidence="1">
    <location>
        <begin position="31"/>
        <end position="58"/>
    </location>
</feature>
<protein>
    <submittedName>
        <fullName evidence="3">Uncharacterized protein</fullName>
    </submittedName>
</protein>
<organism evidence="3 4">
    <name type="scientific">Sphingomonas aerophila</name>
    <dbReference type="NCBI Taxonomy" id="1344948"/>
    <lineage>
        <taxon>Bacteria</taxon>
        <taxon>Pseudomonadati</taxon>
        <taxon>Pseudomonadota</taxon>
        <taxon>Alphaproteobacteria</taxon>
        <taxon>Sphingomonadales</taxon>
        <taxon>Sphingomonadaceae</taxon>
        <taxon>Sphingomonas</taxon>
    </lineage>
</organism>
<dbReference type="AlphaFoldDB" id="A0A7W9ESQ8"/>
<keyword evidence="2" id="KW-0812">Transmembrane</keyword>
<feature type="transmembrane region" description="Helical" evidence="2">
    <location>
        <begin position="6"/>
        <end position="27"/>
    </location>
</feature>
<sequence>MISTFWIIVVFIGAMALAGAIAWAKLYNKTTPEGDRRTEQATRDLYENGTVDESSRNR</sequence>
<evidence type="ECO:0000313" key="3">
    <source>
        <dbReference type="EMBL" id="MBB5713359.1"/>
    </source>
</evidence>
<feature type="compositionally biased region" description="Basic and acidic residues" evidence="1">
    <location>
        <begin position="32"/>
        <end position="46"/>
    </location>
</feature>
<evidence type="ECO:0000313" key="4">
    <source>
        <dbReference type="Proteomes" id="UP000546200"/>
    </source>
</evidence>
<keyword evidence="4" id="KW-1185">Reference proteome</keyword>
<keyword evidence="2" id="KW-0472">Membrane</keyword>
<proteinExistence type="predicted"/>
<comment type="caution">
    <text evidence="3">The sequence shown here is derived from an EMBL/GenBank/DDBJ whole genome shotgun (WGS) entry which is preliminary data.</text>
</comment>
<evidence type="ECO:0000256" key="1">
    <source>
        <dbReference type="SAM" id="MobiDB-lite"/>
    </source>
</evidence>
<name>A0A7W9ESQ8_9SPHN</name>
<dbReference type="EMBL" id="JACIJK010000001">
    <property type="protein sequence ID" value="MBB5713359.1"/>
    <property type="molecule type" value="Genomic_DNA"/>
</dbReference>
<evidence type="ECO:0000256" key="2">
    <source>
        <dbReference type="SAM" id="Phobius"/>
    </source>
</evidence>
<reference evidence="3 4" key="1">
    <citation type="submission" date="2020-08" db="EMBL/GenBank/DDBJ databases">
        <title>Genomic Encyclopedia of Type Strains, Phase IV (KMG-IV): sequencing the most valuable type-strain genomes for metagenomic binning, comparative biology and taxonomic classification.</title>
        <authorList>
            <person name="Goeker M."/>
        </authorList>
    </citation>
    <scope>NUCLEOTIDE SEQUENCE [LARGE SCALE GENOMIC DNA]</scope>
    <source>
        <strain evidence="3 4">DSM 100044</strain>
    </source>
</reference>